<evidence type="ECO:0000256" key="5">
    <source>
        <dbReference type="RuleBase" id="RU361238"/>
    </source>
</evidence>
<dbReference type="InterPro" id="IPR011118">
    <property type="entry name" value="Tannase/feruloyl_esterase"/>
</dbReference>
<evidence type="ECO:0000256" key="3">
    <source>
        <dbReference type="ARBA" id="ARBA00022801"/>
    </source>
</evidence>
<evidence type="ECO:0000313" key="7">
    <source>
        <dbReference type="Proteomes" id="UP000756132"/>
    </source>
</evidence>
<dbReference type="GO" id="GO:0030600">
    <property type="term" value="F:feruloyl esterase activity"/>
    <property type="evidence" value="ECO:0007669"/>
    <property type="project" value="UniProtKB-EC"/>
</dbReference>
<reference evidence="6" key="2">
    <citation type="journal article" date="2022" name="Microb. Genom.">
        <title>A chromosome-scale genome assembly of the tomato pathogen Cladosporium fulvum reveals a compartmentalized genome architecture and the presence of a dispensable chromosome.</title>
        <authorList>
            <person name="Zaccaron A.Z."/>
            <person name="Chen L.H."/>
            <person name="Samaras A."/>
            <person name="Stergiopoulos I."/>
        </authorList>
    </citation>
    <scope>NUCLEOTIDE SEQUENCE</scope>
    <source>
        <strain evidence="6">Race5_Kim</strain>
    </source>
</reference>
<reference evidence="6" key="1">
    <citation type="submission" date="2021-12" db="EMBL/GenBank/DDBJ databases">
        <authorList>
            <person name="Zaccaron A."/>
            <person name="Stergiopoulos I."/>
        </authorList>
    </citation>
    <scope>NUCLEOTIDE SEQUENCE</scope>
    <source>
        <strain evidence="6">Race5_Kim</strain>
    </source>
</reference>
<dbReference type="KEGG" id="ffu:CLAFUR5_11688"/>
<keyword evidence="7" id="KW-1185">Reference proteome</keyword>
<evidence type="ECO:0000313" key="6">
    <source>
        <dbReference type="EMBL" id="UJO22517.1"/>
    </source>
</evidence>
<sequence length="436" mass="45357">MKRTFVSVAGATAASAPSLSSICSSSNVKSALPCITGINYGDVTAAGVYNASVEAGDDYPATSGRNYCNVTVNYSHGGKSDSVNVCYYLPEPSQYEGRFLATGGGGFAINSGASGLDGGLVYGAAAGCTDGGMGWGRELEEVMLTVNGSINYDMPNNLGYLSVHEMTEIGKGLSKNFYNSSKLYAYYQGCSEGGCDGWSQPHHDWPQIFETADLNGYAPNSCALAKIVNETIAACDALDGKTDGVVARSDLCHLHYNATAAIGKAYSCAASTSINLITGAVSGSSPAANGTVTAHDVAVFLAVQNGPYDSNNRHLYVGFQPGTDAAPNAAGTYNTAPGSYDVAAISGIGAEWIQYLLNKVEDESLSLKGVGVDALRWTRSPSPWDMSTTTILASPRKNFKICTAAATDRVSPPSTRMFLSSGISCVPRAVITLIPL</sequence>
<keyword evidence="4" id="KW-1015">Disulfide bond</keyword>
<gene>
    <name evidence="6" type="ORF">CLAFUR5_11688</name>
</gene>
<comment type="similarity">
    <text evidence="5">Belongs to the tannase family.</text>
</comment>
<evidence type="ECO:0000256" key="1">
    <source>
        <dbReference type="ARBA" id="ARBA00022487"/>
    </source>
</evidence>
<dbReference type="PANTHER" id="PTHR33938:SF16">
    <property type="entry name" value="CARBOXYLIC ESTER HYDROLASE"/>
    <property type="match status" value="1"/>
</dbReference>
<dbReference type="Pfam" id="PF07519">
    <property type="entry name" value="Tannase"/>
    <property type="match status" value="1"/>
</dbReference>
<protein>
    <recommendedName>
        <fullName evidence="5">Carboxylic ester hydrolase</fullName>
        <ecNumber evidence="5">3.1.1.-</ecNumber>
    </recommendedName>
</protein>
<dbReference type="EMBL" id="CP090172">
    <property type="protein sequence ID" value="UJO22517.1"/>
    <property type="molecule type" value="Genomic_DNA"/>
</dbReference>
<name>A0A9Q8PHI7_PASFU</name>
<dbReference type="GeneID" id="71991566"/>
<dbReference type="GO" id="GO:0045493">
    <property type="term" value="P:xylan catabolic process"/>
    <property type="evidence" value="ECO:0007669"/>
    <property type="project" value="UniProtKB-KW"/>
</dbReference>
<dbReference type="EC" id="3.1.1.-" evidence="5"/>
<dbReference type="Proteomes" id="UP000756132">
    <property type="component" value="Chromosome 10"/>
</dbReference>
<keyword evidence="3 5" id="KW-0378">Hydrolase</keyword>
<organism evidence="6 7">
    <name type="scientific">Passalora fulva</name>
    <name type="common">Tomato leaf mold</name>
    <name type="synonym">Cladosporium fulvum</name>
    <dbReference type="NCBI Taxonomy" id="5499"/>
    <lineage>
        <taxon>Eukaryota</taxon>
        <taxon>Fungi</taxon>
        <taxon>Dikarya</taxon>
        <taxon>Ascomycota</taxon>
        <taxon>Pezizomycotina</taxon>
        <taxon>Dothideomycetes</taxon>
        <taxon>Dothideomycetidae</taxon>
        <taxon>Mycosphaerellales</taxon>
        <taxon>Mycosphaerellaceae</taxon>
        <taxon>Fulvia</taxon>
    </lineage>
</organism>
<keyword evidence="1" id="KW-0719">Serine esterase</keyword>
<dbReference type="RefSeq" id="XP_047766883.1">
    <property type="nucleotide sequence ID" value="XM_047910836.1"/>
</dbReference>
<dbReference type="AlphaFoldDB" id="A0A9Q8PHI7"/>
<evidence type="ECO:0000256" key="4">
    <source>
        <dbReference type="ARBA" id="ARBA00023157"/>
    </source>
</evidence>
<dbReference type="PANTHER" id="PTHR33938">
    <property type="entry name" value="FERULOYL ESTERASE B-RELATED"/>
    <property type="match status" value="1"/>
</dbReference>
<dbReference type="OrthoDB" id="3039123at2759"/>
<proteinExistence type="inferred from homology"/>
<accession>A0A9Q8PHI7</accession>
<keyword evidence="2" id="KW-0732">Signal</keyword>
<evidence type="ECO:0000256" key="2">
    <source>
        <dbReference type="ARBA" id="ARBA00022729"/>
    </source>
</evidence>